<comment type="caution">
    <text evidence="1">The sequence shown here is derived from an EMBL/GenBank/DDBJ whole genome shotgun (WGS) entry which is preliminary data.</text>
</comment>
<dbReference type="AlphaFoldDB" id="A0A7W6LHR0"/>
<protein>
    <submittedName>
        <fullName evidence="1">DNA-directed RNA polymerase alpha subunit</fullName>
    </submittedName>
</protein>
<evidence type="ECO:0000313" key="1">
    <source>
        <dbReference type="EMBL" id="MBB4144471.1"/>
    </source>
</evidence>
<dbReference type="GO" id="GO:0000428">
    <property type="term" value="C:DNA-directed RNA polymerase complex"/>
    <property type="evidence" value="ECO:0007669"/>
    <property type="project" value="UniProtKB-KW"/>
</dbReference>
<keyword evidence="2" id="KW-1185">Reference proteome</keyword>
<accession>A0A7W6LHR0</accession>
<sequence length="81" mass="9273">MQKQRFQLGKKTPTRATDLVLRSGLPQWVVRVLRQSGIKRMSVIATLSDEQLLKIPGVGRQSLKLIRDEIRRTTDSRNQSS</sequence>
<dbReference type="EMBL" id="JACIEC010000003">
    <property type="protein sequence ID" value="MBB4144471.1"/>
    <property type="molecule type" value="Genomic_DNA"/>
</dbReference>
<reference evidence="1 2" key="1">
    <citation type="submission" date="2020-08" db="EMBL/GenBank/DDBJ databases">
        <title>Genomic Encyclopedia of Type Strains, Phase IV (KMG-IV): sequencing the most valuable type-strain genomes for metagenomic binning, comparative biology and taxonomic classification.</title>
        <authorList>
            <person name="Goeker M."/>
        </authorList>
    </citation>
    <scope>NUCLEOTIDE SEQUENCE [LARGE SCALE GENOMIC DNA]</scope>
    <source>
        <strain evidence="1 2">DSM 29514</strain>
    </source>
</reference>
<dbReference type="Gene3D" id="1.10.150.20">
    <property type="entry name" value="5' to 3' exonuclease, C-terminal subdomain"/>
    <property type="match status" value="1"/>
</dbReference>
<dbReference type="SUPFAM" id="SSF47789">
    <property type="entry name" value="C-terminal domain of RNA polymerase alpha subunit"/>
    <property type="match status" value="1"/>
</dbReference>
<proteinExistence type="predicted"/>
<organism evidence="1 2">
    <name type="scientific">Rhizobium rhizoryzae</name>
    <dbReference type="NCBI Taxonomy" id="451876"/>
    <lineage>
        <taxon>Bacteria</taxon>
        <taxon>Pseudomonadati</taxon>
        <taxon>Pseudomonadota</taxon>
        <taxon>Alphaproteobacteria</taxon>
        <taxon>Hyphomicrobiales</taxon>
        <taxon>Rhizobiaceae</taxon>
        <taxon>Rhizobium/Agrobacterium group</taxon>
        <taxon>Rhizobium</taxon>
    </lineage>
</organism>
<name>A0A7W6LHR0_9HYPH</name>
<keyword evidence="1" id="KW-0804">Transcription</keyword>
<keyword evidence="1" id="KW-0240">DNA-directed RNA polymerase</keyword>
<evidence type="ECO:0000313" key="2">
    <source>
        <dbReference type="Proteomes" id="UP000519897"/>
    </source>
</evidence>
<gene>
    <name evidence="1" type="ORF">GGQ72_003028</name>
</gene>
<dbReference type="Proteomes" id="UP000519897">
    <property type="component" value="Unassembled WGS sequence"/>
</dbReference>